<dbReference type="InterPro" id="IPR007450">
    <property type="entry name" value="BamE_dom"/>
</dbReference>
<dbReference type="AlphaFoldDB" id="A0A024HQH0"/>
<feature type="domain" description="Outer membrane protein assembly factor BamE" evidence="4">
    <location>
        <begin position="21"/>
        <end position="46"/>
    </location>
</feature>
<evidence type="ECO:0000256" key="2">
    <source>
        <dbReference type="ARBA" id="ARBA00023136"/>
    </source>
</evidence>
<dbReference type="RefSeq" id="WP_043256038.1">
    <property type="nucleotide sequence ID" value="NZ_HG322950.1"/>
</dbReference>
<feature type="chain" id="PRO_5001530339" description="Outer membrane protein assembly factor BamE domain-containing protein" evidence="3">
    <location>
        <begin position="20"/>
        <end position="84"/>
    </location>
</feature>
<gene>
    <name evidence="5" type="ORF">PKB_5401</name>
</gene>
<dbReference type="Proteomes" id="UP000025241">
    <property type="component" value="Chromosome I"/>
</dbReference>
<dbReference type="InterPro" id="IPR037873">
    <property type="entry name" value="BamE-like"/>
</dbReference>
<keyword evidence="1 3" id="KW-0732">Signal</keyword>
<dbReference type="eggNOG" id="ENOG5032Y5Q">
    <property type="taxonomic scope" value="Bacteria"/>
</dbReference>
<name>A0A024HQH0_PSEKB</name>
<sequence length="84" mass="9056">MTFRRIALLALCIAISACSKINQENYSKLQAGMTKADVEKLLGKPTECAGALGFASCTWGDQKTYISVQYAGDKVLMFSGEGLK</sequence>
<dbReference type="STRING" id="1301098.PKB_5401"/>
<keyword evidence="6" id="KW-1185">Reference proteome</keyword>
<dbReference type="PATRIC" id="fig|1301098.3.peg.5389"/>
<reference evidence="5 6" key="2">
    <citation type="submission" date="2014-05" db="EMBL/GenBank/DDBJ databases">
        <title>Genome sequence of the 3-chlorobenzoate degrading bacterium Pseudomonas knackmussii B13 shows multiple evidence for horizontal gene transfer.</title>
        <authorList>
            <person name="Miyazaki R."/>
            <person name="Bertelli C."/>
            <person name="Falquet L."/>
            <person name="Robinson-Rechavi M."/>
            <person name="Gharib W."/>
            <person name="Roy S."/>
            <person name="Van der Meer J.R."/>
        </authorList>
    </citation>
    <scope>NUCLEOTIDE SEQUENCE [LARGE SCALE GENOMIC DNA]</scope>
    <source>
        <strain evidence="5 6">B13</strain>
    </source>
</reference>
<protein>
    <recommendedName>
        <fullName evidence="4">Outer membrane protein assembly factor BamE domain-containing protein</fullName>
    </recommendedName>
</protein>
<dbReference type="HOGENOM" id="CLU_179293_1_0_6"/>
<dbReference type="Gene3D" id="3.30.1450.10">
    <property type="match status" value="1"/>
</dbReference>
<evidence type="ECO:0000313" key="5">
    <source>
        <dbReference type="EMBL" id="CDF86713.1"/>
    </source>
</evidence>
<dbReference type="KEGG" id="pkc:PKB_5401"/>
<reference evidence="5 6" key="1">
    <citation type="submission" date="2013-03" db="EMBL/GenBank/DDBJ databases">
        <authorList>
            <person name="Linke B."/>
        </authorList>
    </citation>
    <scope>NUCLEOTIDE SEQUENCE [LARGE SCALE GENOMIC DNA]</scope>
    <source>
        <strain evidence="5 6">B13</strain>
    </source>
</reference>
<evidence type="ECO:0000256" key="3">
    <source>
        <dbReference type="SAM" id="SignalP"/>
    </source>
</evidence>
<proteinExistence type="predicted"/>
<accession>A0A024HQH0</accession>
<evidence type="ECO:0000259" key="4">
    <source>
        <dbReference type="Pfam" id="PF04355"/>
    </source>
</evidence>
<dbReference type="GO" id="GO:0019867">
    <property type="term" value="C:outer membrane"/>
    <property type="evidence" value="ECO:0007669"/>
    <property type="project" value="InterPro"/>
</dbReference>
<keyword evidence="2" id="KW-0472">Membrane</keyword>
<dbReference type="EMBL" id="HG322950">
    <property type="protein sequence ID" value="CDF86713.1"/>
    <property type="molecule type" value="Genomic_DNA"/>
</dbReference>
<dbReference type="PROSITE" id="PS51257">
    <property type="entry name" value="PROKAR_LIPOPROTEIN"/>
    <property type="match status" value="1"/>
</dbReference>
<evidence type="ECO:0000256" key="1">
    <source>
        <dbReference type="ARBA" id="ARBA00022729"/>
    </source>
</evidence>
<evidence type="ECO:0000313" key="6">
    <source>
        <dbReference type="Proteomes" id="UP000025241"/>
    </source>
</evidence>
<dbReference type="Pfam" id="PF04355">
    <property type="entry name" value="BamE"/>
    <property type="match status" value="1"/>
</dbReference>
<organism evidence="5 6">
    <name type="scientific">Pseudomonas knackmussii (strain DSM 6978 / CCUG 54928 / LMG 23759 / B13)</name>
    <dbReference type="NCBI Taxonomy" id="1301098"/>
    <lineage>
        <taxon>Bacteria</taxon>
        <taxon>Pseudomonadati</taxon>
        <taxon>Pseudomonadota</taxon>
        <taxon>Gammaproteobacteria</taxon>
        <taxon>Pseudomonadales</taxon>
        <taxon>Pseudomonadaceae</taxon>
        <taxon>Pseudomonas</taxon>
    </lineage>
</organism>
<feature type="signal peptide" evidence="3">
    <location>
        <begin position="1"/>
        <end position="19"/>
    </location>
</feature>
<dbReference type="OrthoDB" id="5422169at2"/>